<dbReference type="EMBL" id="CP053541">
    <property type="protein sequence ID" value="QJY36255.1"/>
    <property type="molecule type" value="Genomic_DNA"/>
</dbReference>
<dbReference type="Proteomes" id="UP000501443">
    <property type="component" value="Chromosome 1"/>
</dbReference>
<organism evidence="1 2">
    <name type="scientific">Vibrio europaeus</name>
    <dbReference type="NCBI Taxonomy" id="300876"/>
    <lineage>
        <taxon>Bacteria</taxon>
        <taxon>Pseudomonadati</taxon>
        <taxon>Pseudomonadota</taxon>
        <taxon>Gammaproteobacteria</taxon>
        <taxon>Vibrionales</taxon>
        <taxon>Vibrionaceae</taxon>
        <taxon>Vibrio</taxon>
        <taxon>Vibrio oreintalis group</taxon>
    </lineage>
</organism>
<sequence>MNKIQTIKVLSPTLCDFCISGEGHYSDLLLIEINPKPSSWELRGSGELKGVTTHCPMCDEMYHAVERHIPINVSSLSCPTCGESETLELKVGKLNHTSGLSGTGEVSFEFQAELQCNNCHDKKSISEKLWDALGISEIEITLTGIRVKRA</sequence>
<dbReference type="AlphaFoldDB" id="A0AAE7ATS1"/>
<protein>
    <submittedName>
        <fullName evidence="1">Uncharacterized protein</fullName>
    </submittedName>
</protein>
<name>A0AAE7ATS1_9VIBR</name>
<evidence type="ECO:0000313" key="1">
    <source>
        <dbReference type="EMBL" id="QJY36255.1"/>
    </source>
</evidence>
<evidence type="ECO:0000313" key="2">
    <source>
        <dbReference type="Proteomes" id="UP000501443"/>
    </source>
</evidence>
<proteinExistence type="predicted"/>
<reference evidence="1 2" key="1">
    <citation type="submission" date="2020-05" db="EMBL/GenBank/DDBJ databases">
        <title>First description outside Europe of the emergent pathogen for shellfish aquaculture Vibrio europaeus.</title>
        <authorList>
            <person name="Dubert J."/>
            <person name="Rojas R."/>
        </authorList>
    </citation>
    <scope>NUCLEOTIDE SEQUENCE [LARGE SCALE GENOMIC DNA]</scope>
    <source>
        <strain evidence="1 2">NPI-1</strain>
    </source>
</reference>
<dbReference type="RefSeq" id="WP_171801614.1">
    <property type="nucleotide sequence ID" value="NZ_CP053541.1"/>
</dbReference>
<accession>A0AAE7ATS1</accession>
<gene>
    <name evidence="1" type="ORF">HOO69_06345</name>
</gene>